<dbReference type="Pfam" id="PF04519">
    <property type="entry name" value="Bactofilin"/>
    <property type="match status" value="1"/>
</dbReference>
<sequence length="152" mass="16158">MAMFKESKRFSATDTLIGQGTHMEGKLICEANLRVEGEYSGDIECVGDVIIGESGIARSSIQGKEITIAGKVFGDIVAKGRLTVTATGQIIGSITAQSLIIHDGGLMNGSCHMERAHENKTRPLSETEAAVPNQTATKDSSHKEKEKARQAG</sequence>
<proteinExistence type="inferred from homology"/>
<reference evidence="3 4" key="1">
    <citation type="journal article" date="2014" name="Int. J. Syst. Evol. Microbiol.">
        <title>Complete genome sequence of Corynebacterium casei LMG S-19264T (=DSM 44701T), isolated from a smear-ripened cheese.</title>
        <authorList>
            <consortium name="US DOE Joint Genome Institute (JGI-PGF)"/>
            <person name="Walter F."/>
            <person name="Albersmeier A."/>
            <person name="Kalinowski J."/>
            <person name="Ruckert C."/>
        </authorList>
    </citation>
    <scope>NUCLEOTIDE SEQUENCE [LARGE SCALE GENOMIC DNA]</scope>
    <source>
        <strain evidence="3 4">CGMCC 1.15286</strain>
    </source>
</reference>
<evidence type="ECO:0000313" key="3">
    <source>
        <dbReference type="EMBL" id="GGG63274.1"/>
    </source>
</evidence>
<comment type="caution">
    <text evidence="3">The sequence shown here is derived from an EMBL/GenBank/DDBJ whole genome shotgun (WGS) entry which is preliminary data.</text>
</comment>
<accession>A0A917LWF6</accession>
<gene>
    <name evidence="3" type="ORF">GCM10010918_16500</name>
</gene>
<dbReference type="InterPro" id="IPR007607">
    <property type="entry name" value="BacA/B"/>
</dbReference>
<dbReference type="EMBL" id="BMHY01000002">
    <property type="protein sequence ID" value="GGG63274.1"/>
    <property type="molecule type" value="Genomic_DNA"/>
</dbReference>
<organism evidence="3 4">
    <name type="scientific">Paenibacillus radicis</name>
    <name type="common">ex Gao et al. 2016</name>
    <dbReference type="NCBI Taxonomy" id="1737354"/>
    <lineage>
        <taxon>Bacteria</taxon>
        <taxon>Bacillati</taxon>
        <taxon>Bacillota</taxon>
        <taxon>Bacilli</taxon>
        <taxon>Bacillales</taxon>
        <taxon>Paenibacillaceae</taxon>
        <taxon>Paenibacillus</taxon>
    </lineage>
</organism>
<feature type="compositionally biased region" description="Basic and acidic residues" evidence="2">
    <location>
        <begin position="139"/>
        <end position="152"/>
    </location>
</feature>
<dbReference type="PANTHER" id="PTHR35024:SF4">
    <property type="entry name" value="POLYMER-FORMING CYTOSKELETAL PROTEIN"/>
    <property type="match status" value="1"/>
</dbReference>
<comment type="similarity">
    <text evidence="1">Belongs to the bactofilin family.</text>
</comment>
<dbReference type="RefSeq" id="WP_229692048.1">
    <property type="nucleotide sequence ID" value="NZ_BMHY01000002.1"/>
</dbReference>
<name>A0A917LWF6_9BACL</name>
<evidence type="ECO:0000256" key="1">
    <source>
        <dbReference type="ARBA" id="ARBA00044755"/>
    </source>
</evidence>
<evidence type="ECO:0008006" key="5">
    <source>
        <dbReference type="Google" id="ProtNLM"/>
    </source>
</evidence>
<feature type="region of interest" description="Disordered" evidence="2">
    <location>
        <begin position="117"/>
        <end position="152"/>
    </location>
</feature>
<dbReference type="Proteomes" id="UP000600247">
    <property type="component" value="Unassembled WGS sequence"/>
</dbReference>
<dbReference type="PANTHER" id="PTHR35024">
    <property type="entry name" value="HYPOTHETICAL CYTOSOLIC PROTEIN"/>
    <property type="match status" value="1"/>
</dbReference>
<protein>
    <recommendedName>
        <fullName evidence="5">Polymer-forming cytoskeletal protein</fullName>
    </recommendedName>
</protein>
<evidence type="ECO:0000256" key="2">
    <source>
        <dbReference type="SAM" id="MobiDB-lite"/>
    </source>
</evidence>
<keyword evidence="4" id="KW-1185">Reference proteome</keyword>
<evidence type="ECO:0000313" key="4">
    <source>
        <dbReference type="Proteomes" id="UP000600247"/>
    </source>
</evidence>
<dbReference type="AlphaFoldDB" id="A0A917LWF6"/>